<evidence type="ECO:0000313" key="2">
    <source>
        <dbReference type="Proteomes" id="UP000190135"/>
    </source>
</evidence>
<dbReference type="EMBL" id="FUXL01000003">
    <property type="protein sequence ID" value="SJZ82341.1"/>
    <property type="molecule type" value="Genomic_DNA"/>
</dbReference>
<dbReference type="InterPro" id="IPR013433">
    <property type="entry name" value="PHA_gran_rgn"/>
</dbReference>
<proteinExistence type="predicted"/>
<name>A0A1T4NSV2_9HYPH</name>
<dbReference type="Pfam" id="PF09650">
    <property type="entry name" value="PHA_gran_rgn"/>
    <property type="match status" value="1"/>
</dbReference>
<dbReference type="Proteomes" id="UP000190135">
    <property type="component" value="Unassembled WGS sequence"/>
</dbReference>
<protein>
    <submittedName>
        <fullName evidence="1">Putative polyhydroxyalkanoic acid system protein (PHA_gran_rgn)</fullName>
    </submittedName>
</protein>
<gene>
    <name evidence="1" type="ORF">SAMN05428963_103175</name>
</gene>
<organism evidence="1 2">
    <name type="scientific">Consotaella salsifontis</name>
    <dbReference type="NCBI Taxonomy" id="1365950"/>
    <lineage>
        <taxon>Bacteria</taxon>
        <taxon>Pseudomonadati</taxon>
        <taxon>Pseudomonadota</taxon>
        <taxon>Alphaproteobacteria</taxon>
        <taxon>Hyphomicrobiales</taxon>
        <taxon>Aurantimonadaceae</taxon>
        <taxon>Consotaella</taxon>
    </lineage>
</organism>
<dbReference type="AlphaFoldDB" id="A0A1T4NSV2"/>
<dbReference type="OrthoDB" id="8853368at2"/>
<keyword evidence="2" id="KW-1185">Reference proteome</keyword>
<accession>A0A1T4NSV2</accession>
<evidence type="ECO:0000313" key="1">
    <source>
        <dbReference type="EMBL" id="SJZ82341.1"/>
    </source>
</evidence>
<sequence>MAETITIDIPHKLTREDARKRIESGFGRVRNDAVGGFVKFEDTWSGDRLDFRAGMMGQSVVGRLDVLDDHVHLEVDLPGFLAAIAGKVKGVIQREGTLLLEKK</sequence>
<reference evidence="1 2" key="1">
    <citation type="submission" date="2017-02" db="EMBL/GenBank/DDBJ databases">
        <authorList>
            <person name="Peterson S.W."/>
        </authorList>
    </citation>
    <scope>NUCLEOTIDE SEQUENCE [LARGE SCALE GENOMIC DNA]</scope>
    <source>
        <strain evidence="1 2">USBA 369</strain>
    </source>
</reference>
<dbReference type="STRING" id="1365950.SAMN05428963_103175"/>
<dbReference type="RefSeq" id="WP_078707287.1">
    <property type="nucleotide sequence ID" value="NZ_FUXL01000003.1"/>
</dbReference>